<dbReference type="InterPro" id="IPR053203">
    <property type="entry name" value="Cisplatin_resist-associated"/>
</dbReference>
<dbReference type="InterPro" id="IPR022024">
    <property type="entry name" value="DUF3602"/>
</dbReference>
<name>A0A0B7JL88_BIOOC</name>
<evidence type="ECO:0000313" key="2">
    <source>
        <dbReference type="EMBL" id="CEO45539.1"/>
    </source>
</evidence>
<dbReference type="PANTHER" id="PTHR34693">
    <property type="entry name" value="PROTEIN PAR32"/>
    <property type="match status" value="1"/>
</dbReference>
<evidence type="ECO:0000256" key="1">
    <source>
        <dbReference type="SAM" id="MobiDB-lite"/>
    </source>
</evidence>
<feature type="compositionally biased region" description="Basic and acidic residues" evidence="1">
    <location>
        <begin position="18"/>
        <end position="36"/>
    </location>
</feature>
<dbReference type="PANTHER" id="PTHR34693:SF3">
    <property type="match status" value="1"/>
</dbReference>
<dbReference type="Pfam" id="PF12223">
    <property type="entry name" value="DUF3602"/>
    <property type="match status" value="1"/>
</dbReference>
<organism evidence="2">
    <name type="scientific">Bionectria ochroleuca</name>
    <name type="common">Gliocladium roseum</name>
    <dbReference type="NCBI Taxonomy" id="29856"/>
    <lineage>
        <taxon>Eukaryota</taxon>
        <taxon>Fungi</taxon>
        <taxon>Dikarya</taxon>
        <taxon>Ascomycota</taxon>
        <taxon>Pezizomycotina</taxon>
        <taxon>Sordariomycetes</taxon>
        <taxon>Hypocreomycetidae</taxon>
        <taxon>Hypocreales</taxon>
        <taxon>Bionectriaceae</taxon>
        <taxon>Clonostachys</taxon>
    </lineage>
</organism>
<dbReference type="AlphaFoldDB" id="A0A0B7JL88"/>
<protein>
    <submittedName>
        <fullName evidence="2">Uncharacterized protein</fullName>
    </submittedName>
</protein>
<reference evidence="2" key="1">
    <citation type="submission" date="2015-01" db="EMBL/GenBank/DDBJ databases">
        <authorList>
            <person name="Durling Mikael"/>
        </authorList>
    </citation>
    <scope>NUCLEOTIDE SEQUENCE</scope>
</reference>
<sequence length="131" mass="13158">MSSEVSHGRGGAGNFNSDDTKYEDGSIVRVGDEGSHGDGAYSAGRGGAGNIGDAGVKGVDRKDADVIPEAAVRNSININHHTGRGGAGNEQHAGSEETAAPAEKAATAGTPASPRGLADKLKNKIFGAFKK</sequence>
<dbReference type="EMBL" id="CDPU01000003">
    <property type="protein sequence ID" value="CEO45539.1"/>
    <property type="molecule type" value="Genomic_DNA"/>
</dbReference>
<gene>
    <name evidence="2" type="ORF">BN869_000001594_1</name>
</gene>
<proteinExistence type="predicted"/>
<feature type="region of interest" description="Disordered" evidence="1">
    <location>
        <begin position="1"/>
        <end position="117"/>
    </location>
</feature>
<feature type="compositionally biased region" description="Low complexity" evidence="1">
    <location>
        <begin position="96"/>
        <end position="112"/>
    </location>
</feature>
<accession>A0A0B7JL88</accession>